<protein>
    <submittedName>
        <fullName evidence="1">Uncharacterized protein</fullName>
    </submittedName>
</protein>
<evidence type="ECO:0000313" key="2">
    <source>
        <dbReference type="Proteomes" id="UP000614350"/>
    </source>
</evidence>
<reference evidence="1" key="1">
    <citation type="journal article" date="2020" name="G3 (Bethesda)">
        <title>High-Quality Assemblies for Three Invasive Social Wasps from the &lt;i&gt;Vespula&lt;/i&gt; Genus.</title>
        <authorList>
            <person name="Harrop T.W.R."/>
            <person name="Guhlin J."/>
            <person name="McLaughlin G.M."/>
            <person name="Permina E."/>
            <person name="Stockwell P."/>
            <person name="Gilligan J."/>
            <person name="Le Lec M.F."/>
            <person name="Gruber M.A.M."/>
            <person name="Quinn O."/>
            <person name="Lovegrove M."/>
            <person name="Duncan E.J."/>
            <person name="Remnant E.J."/>
            <person name="Van Eeckhoven J."/>
            <person name="Graham B."/>
            <person name="Knapp R.A."/>
            <person name="Langford K.W."/>
            <person name="Kronenberg Z."/>
            <person name="Press M.O."/>
            <person name="Eacker S.M."/>
            <person name="Wilson-Rankin E.E."/>
            <person name="Purcell J."/>
            <person name="Lester P.J."/>
            <person name="Dearden P.K."/>
        </authorList>
    </citation>
    <scope>NUCLEOTIDE SEQUENCE</scope>
    <source>
        <strain evidence="1">Marl-1</strain>
    </source>
</reference>
<comment type="caution">
    <text evidence="1">The sequence shown here is derived from an EMBL/GenBank/DDBJ whole genome shotgun (WGS) entry which is preliminary data.</text>
</comment>
<evidence type="ECO:0000313" key="1">
    <source>
        <dbReference type="EMBL" id="KAF7386880.1"/>
    </source>
</evidence>
<sequence>MVHMHEGSGEKSNSKFSSLVTEGMSEYEKEVTIPVSIRRAYYLARNSSPNYHVILSPTLDTFIRSSSPRAFTVNLNVSQGVGVRLLDSFGLFLLSAKKGEEMGNIKDRRGKEKRVLVTESLCR</sequence>
<keyword evidence="2" id="KW-1185">Reference proteome</keyword>
<dbReference type="AlphaFoldDB" id="A0A834MVL4"/>
<name>A0A834MVL4_VESVU</name>
<gene>
    <name evidence="1" type="ORF">HZH66_011332</name>
</gene>
<accession>A0A834MVL4</accession>
<proteinExistence type="predicted"/>
<organism evidence="1 2">
    <name type="scientific">Vespula vulgaris</name>
    <name type="common">Yellow jacket</name>
    <name type="synonym">Wasp</name>
    <dbReference type="NCBI Taxonomy" id="7454"/>
    <lineage>
        <taxon>Eukaryota</taxon>
        <taxon>Metazoa</taxon>
        <taxon>Ecdysozoa</taxon>
        <taxon>Arthropoda</taxon>
        <taxon>Hexapoda</taxon>
        <taxon>Insecta</taxon>
        <taxon>Pterygota</taxon>
        <taxon>Neoptera</taxon>
        <taxon>Endopterygota</taxon>
        <taxon>Hymenoptera</taxon>
        <taxon>Apocrita</taxon>
        <taxon>Aculeata</taxon>
        <taxon>Vespoidea</taxon>
        <taxon>Vespidae</taxon>
        <taxon>Vespinae</taxon>
        <taxon>Vespula</taxon>
    </lineage>
</organism>
<dbReference type="EMBL" id="JACSEA010000013">
    <property type="protein sequence ID" value="KAF7386880.1"/>
    <property type="molecule type" value="Genomic_DNA"/>
</dbReference>
<dbReference type="Proteomes" id="UP000614350">
    <property type="component" value="Unassembled WGS sequence"/>
</dbReference>